<sequence length="640" mass="70031">MQHLLLIAFLSASLFLPYPPCAKGADLNSDKQALLAFASSLPHARKINWTLTTQVCTSWVGVTCTPDGKRVRMLRLPAVGLFGPMPSNILGKLDALEVLSLRSNRLTVSLPPDVASIPSLHSLYLQRNNLSGIIPTSLSSNLAYLDLSYNTFVGEIPLKVQNMTELTGLSLQNNSLSGPIPDLHLPKLRYLNLSYNNLSGPIPASLQKYPASSFLGNAFLCGFPLEPCPGTTPSPSPNAPPSQESNLEKFWGKHHKIIIIAILAGGAAILLILIIILVICICKRKRDGEPRAASSSSKGKGVAGGRGDKSKPEYSSGVQEAERNKLVFFEGCSYNFDLEDLLRASAEVLGKGSYGTTYKAVLEDGTTVVVKRLKEVVAGKKEFEQQMEIIDRLGQHQGVVPLRAFYYSKDEKLLVYDYVTPGSLSAALHGNKSAGRAPLDWETRVKISLGAARAIAHLHTGAGGKFIHGNIKSNNIILSRELSACASDFGLAQLMATPHFHPRLVGYRAPEVLEAKKPTQKSDVYSFGVLLLEMLTGKAPLRSPGRDDSIEHLPRWVQSVVREEWTSEVFDVDLQRHPNTEDEMVQLLQVAMACVAVHPDQRPRMEQVVRRIEEIRSSGSGTTTRTSPEDKPREEHIQIT</sequence>
<dbReference type="RefSeq" id="XP_044338660.1">
    <property type="nucleotide sequence ID" value="XM_044482725.1"/>
</dbReference>
<proteinExistence type="predicted"/>
<dbReference type="Gramene" id="TraesARI1A03G00135420.1">
    <property type="protein sequence ID" value="TraesARI1A03G00135420.1"/>
    <property type="gene ID" value="TraesARI1A03G00135420"/>
</dbReference>
<keyword evidence="3" id="KW-0597">Phosphoprotein</keyword>
<dbReference type="Gramene" id="TraesCS1A02G301800.2">
    <property type="protein sequence ID" value="TraesCS1A02G301800.2"/>
    <property type="gene ID" value="TraesCS1A02G301800"/>
</dbReference>
<dbReference type="PROSITE" id="PS50011">
    <property type="entry name" value="PROTEIN_KINASE_DOM"/>
    <property type="match status" value="1"/>
</dbReference>
<dbReference type="Gramene" id="TraesLAC1A03G00136250.3">
    <property type="protein sequence ID" value="TraesLAC1A03G00136250.3"/>
    <property type="gene ID" value="TraesLAC1A03G00136250"/>
</dbReference>
<dbReference type="Gramene" id="TraesCS1A03G0750700.2">
    <property type="protein sequence ID" value="TraesCS1A03G0750700.2.CDS"/>
    <property type="gene ID" value="TraesCS1A03G0750700"/>
</dbReference>
<dbReference type="GO" id="GO:0005524">
    <property type="term" value="F:ATP binding"/>
    <property type="evidence" value="ECO:0007669"/>
    <property type="project" value="UniProtKB-UniRule"/>
</dbReference>
<dbReference type="Gramene" id="TraesNOR1A03G00134420.1">
    <property type="protein sequence ID" value="TraesNOR1A03G00134420.1"/>
    <property type="gene ID" value="TraesNOR1A03G00134420"/>
</dbReference>
<dbReference type="Gramene" id="TraesSTA1A03G00134000.2">
    <property type="protein sequence ID" value="TraesSTA1A03G00134000.2"/>
    <property type="gene ID" value="TraesSTA1A03G00134000"/>
</dbReference>
<dbReference type="GeneID" id="123060142"/>
<keyword evidence="9 12" id="KW-0067">ATP-binding</keyword>
<dbReference type="Gramene" id="TraesJUL1A03G00133240.2">
    <property type="protein sequence ID" value="TraesJUL1A03G00133240.2"/>
    <property type="gene ID" value="TraesJUL1A03G00133240"/>
</dbReference>
<reference evidence="17" key="1">
    <citation type="submission" date="2018-08" db="EMBL/GenBank/DDBJ databases">
        <authorList>
            <person name="Rossello M."/>
        </authorList>
    </citation>
    <scope>NUCLEOTIDE SEQUENCE [LARGE SCALE GENOMIC DNA]</scope>
    <source>
        <strain evidence="17">cv. Chinese Spring</strain>
    </source>
</reference>
<protein>
    <recommendedName>
        <fullName evidence="16">Protein kinase domain-containing protein</fullName>
    </recommendedName>
</protein>
<keyword evidence="7" id="KW-0677">Repeat</keyword>
<dbReference type="InterPro" id="IPR001245">
    <property type="entry name" value="Ser-Thr/Tyr_kinase_cat_dom"/>
</dbReference>
<feature type="region of interest" description="Disordered" evidence="13">
    <location>
        <begin position="613"/>
        <end position="640"/>
    </location>
</feature>
<evidence type="ECO:0000256" key="4">
    <source>
        <dbReference type="ARBA" id="ARBA00022614"/>
    </source>
</evidence>
<evidence type="ECO:0000256" key="11">
    <source>
        <dbReference type="ARBA" id="ARBA00023136"/>
    </source>
</evidence>
<dbReference type="PANTHER" id="PTHR48010:SF88">
    <property type="entry name" value="OS05G0480400 PROTEIN"/>
    <property type="match status" value="1"/>
</dbReference>
<dbReference type="EnsemblPlants" id="TraesCS1A02G301800.2">
    <property type="protein sequence ID" value="TraesCS1A02G301800.2"/>
    <property type="gene ID" value="TraesCS1A02G301800"/>
</dbReference>
<dbReference type="SUPFAM" id="SSF52058">
    <property type="entry name" value="L domain-like"/>
    <property type="match status" value="1"/>
</dbReference>
<feature type="compositionally biased region" description="Low complexity" evidence="13">
    <location>
        <begin position="617"/>
        <end position="626"/>
    </location>
</feature>
<evidence type="ECO:0000256" key="6">
    <source>
        <dbReference type="ARBA" id="ARBA00022729"/>
    </source>
</evidence>
<accession>A0A3B5Y349</accession>
<dbReference type="InterPro" id="IPR001611">
    <property type="entry name" value="Leu-rich_rpt"/>
</dbReference>
<dbReference type="Pfam" id="PF00560">
    <property type="entry name" value="LRR_1"/>
    <property type="match status" value="4"/>
</dbReference>
<keyword evidence="11 14" id="KW-0472">Membrane</keyword>
<feature type="domain" description="Protein kinase" evidence="16">
    <location>
        <begin position="343"/>
        <end position="615"/>
    </location>
</feature>
<dbReference type="Gene3D" id="3.80.10.10">
    <property type="entry name" value="Ribonuclease Inhibitor"/>
    <property type="match status" value="2"/>
</dbReference>
<feature type="binding site" evidence="12">
    <location>
        <position position="380"/>
    </location>
    <ligand>
        <name>ATP</name>
        <dbReference type="ChEBI" id="CHEBI:30616"/>
    </ligand>
</feature>
<reference evidence="17" key="2">
    <citation type="submission" date="2018-10" db="UniProtKB">
        <authorList>
            <consortium name="EnsemblPlants"/>
        </authorList>
    </citation>
    <scope>IDENTIFICATION</scope>
</reference>
<dbReference type="Gramene" id="TraesSYM1A03G00136920.2">
    <property type="protein sequence ID" value="TraesSYM1A03G00136920.2"/>
    <property type="gene ID" value="TraesSYM1A03G00136920"/>
</dbReference>
<dbReference type="Gramene" id="TraesARI1A03G00135420.2">
    <property type="protein sequence ID" value="TraesARI1A03G00135420.2"/>
    <property type="gene ID" value="TraesARI1A03G00135420"/>
</dbReference>
<feature type="region of interest" description="Disordered" evidence="13">
    <location>
        <begin position="289"/>
        <end position="317"/>
    </location>
</feature>
<dbReference type="Gramene" id="TraesJAG1A03G00133170.1">
    <property type="protein sequence ID" value="TraesJAG1A03G00133170.1"/>
    <property type="gene ID" value="TraesJAG1A03G00133170"/>
</dbReference>
<organism evidence="17">
    <name type="scientific">Triticum aestivum</name>
    <name type="common">Wheat</name>
    <dbReference type="NCBI Taxonomy" id="4565"/>
    <lineage>
        <taxon>Eukaryota</taxon>
        <taxon>Viridiplantae</taxon>
        <taxon>Streptophyta</taxon>
        <taxon>Embryophyta</taxon>
        <taxon>Tracheophyta</taxon>
        <taxon>Spermatophyta</taxon>
        <taxon>Magnoliopsida</taxon>
        <taxon>Liliopsida</taxon>
        <taxon>Poales</taxon>
        <taxon>Poaceae</taxon>
        <taxon>BOP clade</taxon>
        <taxon>Pooideae</taxon>
        <taxon>Triticodae</taxon>
        <taxon>Triticeae</taxon>
        <taxon>Triticinae</taxon>
        <taxon>Triticum</taxon>
    </lineage>
</organism>
<dbReference type="OrthoDB" id="69842at2759"/>
<keyword evidence="10 14" id="KW-1133">Transmembrane helix</keyword>
<evidence type="ECO:0000256" key="1">
    <source>
        <dbReference type="ARBA" id="ARBA00004162"/>
    </source>
</evidence>
<dbReference type="InterPro" id="IPR017441">
    <property type="entry name" value="Protein_kinase_ATP_BS"/>
</dbReference>
<feature type="compositionally biased region" description="Basic and acidic residues" evidence="13">
    <location>
        <begin position="627"/>
        <end position="640"/>
    </location>
</feature>
<dbReference type="AlphaFoldDB" id="A0A3B5Y349"/>
<dbReference type="FunFam" id="3.30.200.20:FF:000307">
    <property type="entry name" value="pollen receptor-like kinase 1"/>
    <property type="match status" value="1"/>
</dbReference>
<dbReference type="STRING" id="4565.A0A3B5Y349"/>
<evidence type="ECO:0000256" key="3">
    <source>
        <dbReference type="ARBA" id="ARBA00022553"/>
    </source>
</evidence>
<dbReference type="Gramene" id="TraesLDM1A03G00133470.2">
    <property type="protein sequence ID" value="TraesLDM1A03G00133470.2"/>
    <property type="gene ID" value="TraesLDM1A03G00133470"/>
</dbReference>
<dbReference type="Gramene" id="TraesJAG1A03G00133170.2">
    <property type="protein sequence ID" value="TraesJAG1A03G00133170.2"/>
    <property type="gene ID" value="TraesJAG1A03G00133170"/>
</dbReference>
<dbReference type="KEGG" id="taes:123060142"/>
<name>A0A3B5Y349_WHEAT</name>
<dbReference type="InterPro" id="IPR050994">
    <property type="entry name" value="At_inactive_RLKs"/>
</dbReference>
<dbReference type="Gramene" id="TraesJUL1A03G00133240.1">
    <property type="protein sequence ID" value="TraesJUL1A03G00133240.1"/>
    <property type="gene ID" value="TraesJUL1A03G00133240"/>
</dbReference>
<feature type="chain" id="PRO_5017248567" description="Protein kinase domain-containing protein" evidence="15">
    <location>
        <begin position="25"/>
        <end position="640"/>
    </location>
</feature>
<evidence type="ECO:0000256" key="9">
    <source>
        <dbReference type="ARBA" id="ARBA00022840"/>
    </source>
</evidence>
<dbReference type="Gramene" id="TraesMAC1A03G00134810.1">
    <property type="protein sequence ID" value="TraesMAC1A03G00134810.1"/>
    <property type="gene ID" value="TraesMAC1A03G00134810"/>
</dbReference>
<evidence type="ECO:0000256" key="5">
    <source>
        <dbReference type="ARBA" id="ARBA00022692"/>
    </source>
</evidence>
<dbReference type="CDD" id="cd14066">
    <property type="entry name" value="STKc_IRAK"/>
    <property type="match status" value="1"/>
</dbReference>
<dbReference type="RefSeq" id="XP_044338653.1">
    <property type="nucleotide sequence ID" value="XM_044482718.1"/>
</dbReference>
<dbReference type="Gramene" id="TraesKAR1A01G0311220.1">
    <property type="protein sequence ID" value="cds.TraesKAR1A01G0311220.1"/>
    <property type="gene ID" value="TraesKAR1A01G0311220"/>
</dbReference>
<evidence type="ECO:0000259" key="16">
    <source>
        <dbReference type="PROSITE" id="PS50011"/>
    </source>
</evidence>
<dbReference type="Pfam" id="PF08263">
    <property type="entry name" value="LRRNT_2"/>
    <property type="match status" value="1"/>
</dbReference>
<gene>
    <name evidence="17" type="primary">LOC123060142</name>
</gene>
<dbReference type="Gramene" id="TraesSTA1A03G00134000.1">
    <property type="protein sequence ID" value="TraesSTA1A03G00134000.1"/>
    <property type="gene ID" value="TraesSTA1A03G00134000"/>
</dbReference>
<evidence type="ECO:0000256" key="13">
    <source>
        <dbReference type="SAM" id="MobiDB-lite"/>
    </source>
</evidence>
<dbReference type="Gramene" id="TraesSYM1A03G00136920.1">
    <property type="protein sequence ID" value="TraesSYM1A03G00136920.1"/>
    <property type="gene ID" value="TraesSYM1A03G00136920"/>
</dbReference>
<dbReference type="InterPro" id="IPR011009">
    <property type="entry name" value="Kinase-like_dom_sf"/>
</dbReference>
<dbReference type="OMA" id="EGNLMLC"/>
<dbReference type="FunFam" id="3.80.10.10:FF:000234">
    <property type="entry name" value="Probable inactive receptor kinase RLK902"/>
    <property type="match status" value="1"/>
</dbReference>
<dbReference type="Gramene" id="TraesMAC1A03G00134810.2">
    <property type="protein sequence ID" value="TraesMAC1A03G00134810.2"/>
    <property type="gene ID" value="TraesMAC1A03G00134810"/>
</dbReference>
<evidence type="ECO:0000256" key="8">
    <source>
        <dbReference type="ARBA" id="ARBA00022741"/>
    </source>
</evidence>
<dbReference type="Gramene" id="TraesPARA_EIv1.0_0031800.2">
    <property type="protein sequence ID" value="TraesPARA_EIv1.0_0031800.2.CDS"/>
    <property type="gene ID" value="TraesPARA_EIv1.0_0031800"/>
</dbReference>
<dbReference type="Gramene" id="TraesNOR1A03G00134420.2">
    <property type="protein sequence ID" value="TraesNOR1A03G00134420.2"/>
    <property type="gene ID" value="TraesNOR1A03G00134420"/>
</dbReference>
<dbReference type="Gramene" id="TraesNOR1A03G00134420.3">
    <property type="protein sequence ID" value="TraesNOR1A03G00134420.3"/>
    <property type="gene ID" value="TraesNOR1A03G00134420"/>
</dbReference>
<keyword evidence="6 15" id="KW-0732">Signal</keyword>
<dbReference type="FunFam" id="1.10.510.10:FF:000095">
    <property type="entry name" value="protein STRUBBELIG-RECEPTOR FAMILY 8"/>
    <property type="match status" value="1"/>
</dbReference>
<dbReference type="Gramene" id="TraesPARA_EIv1.0_0031800.1">
    <property type="protein sequence ID" value="TraesPARA_EIv1.0_0031800.1.CDS"/>
    <property type="gene ID" value="TraesPARA_EIv1.0_0031800"/>
</dbReference>
<dbReference type="GO" id="GO:0005886">
    <property type="term" value="C:plasma membrane"/>
    <property type="evidence" value="ECO:0007669"/>
    <property type="project" value="UniProtKB-SubCell"/>
</dbReference>
<dbReference type="Pfam" id="PF07714">
    <property type="entry name" value="PK_Tyr_Ser-Thr"/>
    <property type="match status" value="1"/>
</dbReference>
<dbReference type="Proteomes" id="UP000019116">
    <property type="component" value="Chromosome 1A"/>
</dbReference>
<dbReference type="SMART" id="SM00369">
    <property type="entry name" value="LRR_TYP"/>
    <property type="match status" value="3"/>
</dbReference>
<dbReference type="Gene3D" id="1.10.510.10">
    <property type="entry name" value="Transferase(Phosphotransferase) domain 1"/>
    <property type="match status" value="1"/>
</dbReference>
<dbReference type="InterPro" id="IPR003591">
    <property type="entry name" value="Leu-rich_rpt_typical-subtyp"/>
</dbReference>
<feature type="signal peptide" evidence="15">
    <location>
        <begin position="1"/>
        <end position="24"/>
    </location>
</feature>
<evidence type="ECO:0000256" key="12">
    <source>
        <dbReference type="PROSITE-ProRule" id="PRU10141"/>
    </source>
</evidence>
<dbReference type="Gramene" id="TraesLDM1A03G00133470.1">
    <property type="protein sequence ID" value="TraesLDM1A03G00133470.1"/>
    <property type="gene ID" value="TraesLDM1A03G00133470"/>
</dbReference>
<keyword evidence="8 12" id="KW-0547">Nucleotide-binding</keyword>
<dbReference type="InterPro" id="IPR032675">
    <property type="entry name" value="LRR_dom_sf"/>
</dbReference>
<evidence type="ECO:0000313" key="18">
    <source>
        <dbReference type="Proteomes" id="UP000019116"/>
    </source>
</evidence>
<evidence type="ECO:0000256" key="10">
    <source>
        <dbReference type="ARBA" id="ARBA00022989"/>
    </source>
</evidence>
<dbReference type="PROSITE" id="PS00107">
    <property type="entry name" value="PROTEIN_KINASE_ATP"/>
    <property type="match status" value="1"/>
</dbReference>
<evidence type="ECO:0000256" key="14">
    <source>
        <dbReference type="SAM" id="Phobius"/>
    </source>
</evidence>
<evidence type="ECO:0000256" key="7">
    <source>
        <dbReference type="ARBA" id="ARBA00022737"/>
    </source>
</evidence>
<keyword evidence="4" id="KW-0433">Leucine-rich repeat</keyword>
<dbReference type="SMR" id="A0A3B5Y349"/>
<evidence type="ECO:0000256" key="15">
    <source>
        <dbReference type="SAM" id="SignalP"/>
    </source>
</evidence>
<dbReference type="Gramene" id="TraesLAC1A03G00136250.1">
    <property type="protein sequence ID" value="TraesLAC1A03G00136250.1"/>
    <property type="gene ID" value="TraesLAC1A03G00136250"/>
</dbReference>
<comment type="subcellular location">
    <subcellularLocation>
        <location evidence="1">Cell membrane</location>
        <topology evidence="1">Single-pass membrane protein</topology>
    </subcellularLocation>
</comment>
<evidence type="ECO:0000256" key="2">
    <source>
        <dbReference type="ARBA" id="ARBA00022475"/>
    </source>
</evidence>
<evidence type="ECO:0000313" key="17">
    <source>
        <dbReference type="EnsemblPlants" id="TraesCS1A02G301800.2"/>
    </source>
</evidence>
<dbReference type="SUPFAM" id="SSF56112">
    <property type="entry name" value="Protein kinase-like (PK-like)"/>
    <property type="match status" value="1"/>
</dbReference>
<keyword evidence="18" id="KW-1185">Reference proteome</keyword>
<dbReference type="PANTHER" id="PTHR48010">
    <property type="entry name" value="OS05G0588300 PROTEIN"/>
    <property type="match status" value="1"/>
</dbReference>
<keyword evidence="5 14" id="KW-0812">Transmembrane</keyword>
<dbReference type="Gramene" id="TraesLAC1A03G00136250.2">
    <property type="protein sequence ID" value="TraesLAC1A03G00136250.2"/>
    <property type="gene ID" value="TraesLAC1A03G00136250"/>
</dbReference>
<dbReference type="PaxDb" id="4565-Traes_1AL_60B9E2627.3"/>
<keyword evidence="2" id="KW-1003">Cell membrane</keyword>
<dbReference type="Gene3D" id="3.30.200.20">
    <property type="entry name" value="Phosphorylase Kinase, domain 1"/>
    <property type="match status" value="1"/>
</dbReference>
<dbReference type="InterPro" id="IPR000719">
    <property type="entry name" value="Prot_kinase_dom"/>
</dbReference>
<dbReference type="InterPro" id="IPR013210">
    <property type="entry name" value="LRR_N_plant-typ"/>
</dbReference>
<dbReference type="GO" id="GO:0004672">
    <property type="term" value="F:protein kinase activity"/>
    <property type="evidence" value="ECO:0007669"/>
    <property type="project" value="InterPro"/>
</dbReference>
<feature type="transmembrane region" description="Helical" evidence="14">
    <location>
        <begin position="257"/>
        <end position="281"/>
    </location>
</feature>